<comment type="caution">
    <text evidence="1">The sequence shown here is derived from an EMBL/GenBank/DDBJ whole genome shotgun (WGS) entry which is preliminary data.</text>
</comment>
<proteinExistence type="predicted"/>
<feature type="non-terminal residue" evidence="1">
    <location>
        <position position="115"/>
    </location>
</feature>
<evidence type="ECO:0000313" key="1">
    <source>
        <dbReference type="EMBL" id="CAB4041382.1"/>
    </source>
</evidence>
<dbReference type="EMBL" id="CACRXK020028226">
    <property type="protein sequence ID" value="CAB4041382.1"/>
    <property type="molecule type" value="Genomic_DNA"/>
</dbReference>
<gene>
    <name evidence="1" type="ORF">PACLA_8A079921</name>
</gene>
<accession>A0A6S7LR03</accession>
<dbReference type="OrthoDB" id="6013776at2759"/>
<reference evidence="1" key="1">
    <citation type="submission" date="2020-04" db="EMBL/GenBank/DDBJ databases">
        <authorList>
            <person name="Alioto T."/>
            <person name="Alioto T."/>
            <person name="Gomez Garrido J."/>
        </authorList>
    </citation>
    <scope>NUCLEOTIDE SEQUENCE</scope>
    <source>
        <strain evidence="1">A484AB</strain>
    </source>
</reference>
<dbReference type="Proteomes" id="UP001152795">
    <property type="component" value="Unassembled WGS sequence"/>
</dbReference>
<organism evidence="1 2">
    <name type="scientific">Paramuricea clavata</name>
    <name type="common">Red gorgonian</name>
    <name type="synonym">Violescent sea-whip</name>
    <dbReference type="NCBI Taxonomy" id="317549"/>
    <lineage>
        <taxon>Eukaryota</taxon>
        <taxon>Metazoa</taxon>
        <taxon>Cnidaria</taxon>
        <taxon>Anthozoa</taxon>
        <taxon>Octocorallia</taxon>
        <taxon>Malacalcyonacea</taxon>
        <taxon>Plexauridae</taxon>
        <taxon>Paramuricea</taxon>
    </lineage>
</organism>
<keyword evidence="2" id="KW-1185">Reference proteome</keyword>
<name>A0A6S7LR03_PARCT</name>
<protein>
    <submittedName>
        <fullName evidence="1">Uncharacterized protein</fullName>
    </submittedName>
</protein>
<sequence>MSMRLRHRPYDTLTDHTKEIRTIIDNCSLTKDKVSNFKKLNPKTWWSDIKRISGMKTCNRDPQSQLQIENIDHLSSKELANLINSTFLKPMGTYHPLRDEDLSNLYQDIPTDPPS</sequence>
<dbReference type="AlphaFoldDB" id="A0A6S7LR03"/>
<evidence type="ECO:0000313" key="2">
    <source>
        <dbReference type="Proteomes" id="UP001152795"/>
    </source>
</evidence>